<comment type="similarity">
    <text evidence="1">Belongs to the peptidase C56 family.</text>
</comment>
<dbReference type="InterPro" id="IPR006286">
    <property type="entry name" value="C56_PfpI-like"/>
</dbReference>
<keyword evidence="4" id="KW-1185">Reference proteome</keyword>
<comment type="caution">
    <text evidence="3">The sequence shown here is derived from an EMBL/GenBank/DDBJ whole genome shotgun (WGS) entry which is preliminary data.</text>
</comment>
<evidence type="ECO:0000313" key="3">
    <source>
        <dbReference type="EMBL" id="GEC18177.1"/>
    </source>
</evidence>
<organism evidence="3 4">
    <name type="scientific">Pseudonocardia hydrocarbonoxydans</name>
    <dbReference type="NCBI Taxonomy" id="76726"/>
    <lineage>
        <taxon>Bacteria</taxon>
        <taxon>Bacillati</taxon>
        <taxon>Actinomycetota</taxon>
        <taxon>Actinomycetes</taxon>
        <taxon>Pseudonocardiales</taxon>
        <taxon>Pseudonocardiaceae</taxon>
        <taxon>Pseudonocardia</taxon>
    </lineage>
</organism>
<feature type="domain" description="DJ-1/PfpI" evidence="2">
    <location>
        <begin position="8"/>
        <end position="176"/>
    </location>
</feature>
<dbReference type="Proteomes" id="UP000320338">
    <property type="component" value="Unassembled WGS sequence"/>
</dbReference>
<protein>
    <submittedName>
        <fullName evidence="3">Glutamine amidotransferase</fullName>
    </submittedName>
</protein>
<keyword evidence="3" id="KW-0315">Glutamine amidotransferase</keyword>
<accession>A0A4Y3WGP5</accession>
<evidence type="ECO:0000256" key="1">
    <source>
        <dbReference type="ARBA" id="ARBA00008542"/>
    </source>
</evidence>
<proteinExistence type="inferred from homology"/>
<name>A0A4Y3WGP5_9PSEU</name>
<dbReference type="NCBIfam" id="TIGR01382">
    <property type="entry name" value="PfpI"/>
    <property type="match status" value="1"/>
</dbReference>
<dbReference type="Pfam" id="PF01965">
    <property type="entry name" value="DJ-1_PfpI"/>
    <property type="match status" value="1"/>
</dbReference>
<dbReference type="CDD" id="cd03134">
    <property type="entry name" value="GATase1_PfpI_like"/>
    <property type="match status" value="1"/>
</dbReference>
<dbReference type="RefSeq" id="WP_141276505.1">
    <property type="nucleotide sequence ID" value="NZ_BAAARZ010000002.1"/>
</dbReference>
<reference evidence="3 4" key="1">
    <citation type="submission" date="2019-06" db="EMBL/GenBank/DDBJ databases">
        <title>Whole genome shotgun sequence of Pseudonocardia hydrocarbonoxydans NBRC 14498.</title>
        <authorList>
            <person name="Hosoyama A."/>
            <person name="Uohara A."/>
            <person name="Ohji S."/>
            <person name="Ichikawa N."/>
        </authorList>
    </citation>
    <scope>NUCLEOTIDE SEQUENCE [LARGE SCALE GENOMIC DNA]</scope>
    <source>
        <strain evidence="3 4">NBRC 14498</strain>
    </source>
</reference>
<dbReference type="InterPro" id="IPR029062">
    <property type="entry name" value="Class_I_gatase-like"/>
</dbReference>
<dbReference type="PANTHER" id="PTHR42733:SF12">
    <property type="entry name" value="PROTEINASE"/>
    <property type="match status" value="1"/>
</dbReference>
<dbReference type="EMBL" id="BJNG01000003">
    <property type="protein sequence ID" value="GEC18177.1"/>
    <property type="molecule type" value="Genomic_DNA"/>
</dbReference>
<dbReference type="SUPFAM" id="SSF52317">
    <property type="entry name" value="Class I glutamine amidotransferase-like"/>
    <property type="match status" value="1"/>
</dbReference>
<dbReference type="PROSITE" id="PS51276">
    <property type="entry name" value="PEPTIDASE_C56_PFPI"/>
    <property type="match status" value="1"/>
</dbReference>
<dbReference type="AlphaFoldDB" id="A0A4Y3WGP5"/>
<keyword evidence="3" id="KW-0808">Transferase</keyword>
<evidence type="ECO:0000259" key="2">
    <source>
        <dbReference type="Pfam" id="PF01965"/>
    </source>
</evidence>
<gene>
    <name evidence="3" type="primary">pfpI</name>
    <name evidence="3" type="ORF">PHY01_04600</name>
</gene>
<dbReference type="OrthoDB" id="9792284at2"/>
<dbReference type="PANTHER" id="PTHR42733">
    <property type="entry name" value="DJ-1 PROTEIN"/>
    <property type="match status" value="1"/>
</dbReference>
<dbReference type="InterPro" id="IPR002818">
    <property type="entry name" value="DJ-1/PfpI"/>
</dbReference>
<dbReference type="GO" id="GO:0016740">
    <property type="term" value="F:transferase activity"/>
    <property type="evidence" value="ECO:0007669"/>
    <property type="project" value="UniProtKB-KW"/>
</dbReference>
<sequence length="181" mass="19020">MTDRLNGKRIAMLATDGVEQVELTAPRDAVLAHGATVDLVSIAEGKIQAMNGDIEPAETFAVDRVVGAVSVDDYDALLMPGGTVNGDKLRVDDDARYLVQAFVTAGKPVAAICHAPWTLIDAGVVQGRTLTSFPSVWTDLRNAGATVVDEEVAVDGNLITSRNPDDLDAFCAAVVDAVERG</sequence>
<dbReference type="Gene3D" id="3.40.50.880">
    <property type="match status" value="1"/>
</dbReference>
<evidence type="ECO:0000313" key="4">
    <source>
        <dbReference type="Proteomes" id="UP000320338"/>
    </source>
</evidence>